<feature type="transmembrane region" description="Helical" evidence="1">
    <location>
        <begin position="80"/>
        <end position="99"/>
    </location>
</feature>
<accession>A0A927YP76</accession>
<dbReference type="Proteomes" id="UP000766246">
    <property type="component" value="Unassembled WGS sequence"/>
</dbReference>
<reference evidence="2" key="1">
    <citation type="submission" date="2019-04" db="EMBL/GenBank/DDBJ databases">
        <title>Evolution of Biomass-Degrading Anaerobic Consortia Revealed by Metagenomics.</title>
        <authorList>
            <person name="Peng X."/>
        </authorList>
    </citation>
    <scope>NUCLEOTIDE SEQUENCE</scope>
    <source>
        <strain evidence="2">SIG311</strain>
    </source>
</reference>
<organism evidence="2 3">
    <name type="scientific">Pseudobutyrivibrio ruminis</name>
    <dbReference type="NCBI Taxonomy" id="46206"/>
    <lineage>
        <taxon>Bacteria</taxon>
        <taxon>Bacillati</taxon>
        <taxon>Bacillota</taxon>
        <taxon>Clostridia</taxon>
        <taxon>Lachnospirales</taxon>
        <taxon>Lachnospiraceae</taxon>
        <taxon>Pseudobutyrivibrio</taxon>
    </lineage>
</organism>
<feature type="transmembrane region" description="Helical" evidence="1">
    <location>
        <begin position="26"/>
        <end position="48"/>
    </location>
</feature>
<evidence type="ECO:0000313" key="2">
    <source>
        <dbReference type="EMBL" id="MBE5920972.1"/>
    </source>
</evidence>
<protein>
    <submittedName>
        <fullName evidence="2">Zinc ribbon domain-containing protein</fullName>
    </submittedName>
</protein>
<gene>
    <name evidence="2" type="ORF">E7272_14200</name>
</gene>
<sequence length="149" mass="16970">MSVYYSARIILSIIIFNNNEIDSYTAFVSVFTCIVMLILNILPIVMILINRKWSFIVLFIVLAQFILGDVYAMINHSSIITGIINFIICSMGCILYYHYYRGLSSKDNNLAINHSNTIVRYCRKCGAVLPNDSYFCTRCGETTDFNGTN</sequence>
<keyword evidence="1" id="KW-0812">Transmembrane</keyword>
<dbReference type="EMBL" id="SVER01000067">
    <property type="protein sequence ID" value="MBE5920972.1"/>
    <property type="molecule type" value="Genomic_DNA"/>
</dbReference>
<name>A0A927YP76_9FIRM</name>
<dbReference type="AlphaFoldDB" id="A0A927YP76"/>
<evidence type="ECO:0000256" key="1">
    <source>
        <dbReference type="SAM" id="Phobius"/>
    </source>
</evidence>
<comment type="caution">
    <text evidence="2">The sequence shown here is derived from an EMBL/GenBank/DDBJ whole genome shotgun (WGS) entry which is preliminary data.</text>
</comment>
<proteinExistence type="predicted"/>
<keyword evidence="1" id="KW-1133">Transmembrane helix</keyword>
<feature type="transmembrane region" description="Helical" evidence="1">
    <location>
        <begin position="55"/>
        <end position="74"/>
    </location>
</feature>
<keyword evidence="1" id="KW-0472">Membrane</keyword>
<evidence type="ECO:0000313" key="3">
    <source>
        <dbReference type="Proteomes" id="UP000766246"/>
    </source>
</evidence>